<dbReference type="Proteomes" id="UP000245119">
    <property type="component" value="Linkage Group LG8"/>
</dbReference>
<accession>A0A2T7NX84</accession>
<evidence type="ECO:0000313" key="2">
    <source>
        <dbReference type="Proteomes" id="UP000245119"/>
    </source>
</evidence>
<dbReference type="STRING" id="400727.A0A2T7NX84"/>
<dbReference type="AlphaFoldDB" id="A0A2T7NX84"/>
<proteinExistence type="predicted"/>
<dbReference type="OrthoDB" id="6066778at2759"/>
<protein>
    <submittedName>
        <fullName evidence="1">Uncharacterized protein</fullName>
    </submittedName>
</protein>
<sequence>MHSSGVCTARKMISRRKKLVITLLCVGSLCYAAVQIMRYHENFSPLQTMSSAENEAQRLLKFITSYHYQCNATLHSSNYSDWAICTEPDVGISTESTKIKTAYSVGPLPDYSFETQLLRNLSVQQFIFLHDSFAPAPPVLLQLNNTTIFRATLVPNDPSDFGRNSYDMHTMNSMMAKLKHHHVDLLKIESLQDMTTSFEMLYFMVKDGIISRFQQLHVAMEIDKIDDDYLYGWYKTLYTLFHSGGFRLYHTASSSPLCLQVTMMESCRYFMSWLRNPGPRSFLLYPPAIDGSQEYEEQRLKDFLGLPKLQEDDIISVSLSSAATLPLFRQILMSGTEQCNILVFTPYNAHPLKAHVSASHITCTVIPISQAENQITGPGNPAELTFRSERDPKLQGRSMNLVDVLAHYLSPKQTSIAYINLAHGTWHFMTPFLDSGALQKINQLVLITNIFKSSTGDSEKLAASVLRLEYSELQRILAYGMTMIEAVPAPEESLLFHNDGDWWRLTFIRKT</sequence>
<comment type="caution">
    <text evidence="1">The sequence shown here is derived from an EMBL/GenBank/DDBJ whole genome shotgun (WGS) entry which is preliminary data.</text>
</comment>
<organism evidence="1 2">
    <name type="scientific">Pomacea canaliculata</name>
    <name type="common">Golden apple snail</name>
    <dbReference type="NCBI Taxonomy" id="400727"/>
    <lineage>
        <taxon>Eukaryota</taxon>
        <taxon>Metazoa</taxon>
        <taxon>Spiralia</taxon>
        <taxon>Lophotrochozoa</taxon>
        <taxon>Mollusca</taxon>
        <taxon>Gastropoda</taxon>
        <taxon>Caenogastropoda</taxon>
        <taxon>Architaenioglossa</taxon>
        <taxon>Ampullarioidea</taxon>
        <taxon>Ampullariidae</taxon>
        <taxon>Pomacea</taxon>
    </lineage>
</organism>
<gene>
    <name evidence="1" type="ORF">C0Q70_13434</name>
</gene>
<dbReference type="EMBL" id="PZQS01000008">
    <property type="protein sequence ID" value="PVD25774.1"/>
    <property type="molecule type" value="Genomic_DNA"/>
</dbReference>
<dbReference type="OMA" id="REMNNTH"/>
<name>A0A2T7NX84_POMCA</name>
<reference evidence="1 2" key="1">
    <citation type="submission" date="2018-04" db="EMBL/GenBank/DDBJ databases">
        <title>The genome of golden apple snail Pomacea canaliculata provides insight into stress tolerance and invasive adaptation.</title>
        <authorList>
            <person name="Liu C."/>
            <person name="Liu B."/>
            <person name="Ren Y."/>
            <person name="Zhang Y."/>
            <person name="Wang H."/>
            <person name="Li S."/>
            <person name="Jiang F."/>
            <person name="Yin L."/>
            <person name="Zhang G."/>
            <person name="Qian W."/>
            <person name="Fan W."/>
        </authorList>
    </citation>
    <scope>NUCLEOTIDE SEQUENCE [LARGE SCALE GENOMIC DNA]</scope>
    <source>
        <strain evidence="1">SZHN2017</strain>
        <tissue evidence="1">Muscle</tissue>
    </source>
</reference>
<evidence type="ECO:0000313" key="1">
    <source>
        <dbReference type="EMBL" id="PVD25774.1"/>
    </source>
</evidence>
<keyword evidence="2" id="KW-1185">Reference proteome</keyword>